<gene>
    <name evidence="1" type="ORF">NPX36_11755</name>
</gene>
<evidence type="ECO:0000313" key="1">
    <source>
        <dbReference type="EMBL" id="UUV20986.1"/>
    </source>
</evidence>
<proteinExistence type="predicted"/>
<organism evidence="1 2">
    <name type="scientific">Paenimyroides aestuarii</name>
    <dbReference type="NCBI Taxonomy" id="2968490"/>
    <lineage>
        <taxon>Bacteria</taxon>
        <taxon>Pseudomonadati</taxon>
        <taxon>Bacteroidota</taxon>
        <taxon>Flavobacteriia</taxon>
        <taxon>Flavobacteriales</taxon>
        <taxon>Flavobacteriaceae</taxon>
        <taxon>Paenimyroides</taxon>
    </lineage>
</organism>
<evidence type="ECO:0000313" key="2">
    <source>
        <dbReference type="Proteomes" id="UP001317001"/>
    </source>
</evidence>
<dbReference type="InterPro" id="IPR005901">
    <property type="entry name" value="GLPGLI"/>
</dbReference>
<reference evidence="1 2" key="1">
    <citation type="submission" date="2022-08" db="EMBL/GenBank/DDBJ databases">
        <title>Myroides zhujiangensis sp. nov., a novel bacterium isolated from sediment in the Pearl River Estuary.</title>
        <authorList>
            <person name="Cui L."/>
        </authorList>
    </citation>
    <scope>NUCLEOTIDE SEQUENCE [LARGE SCALE GENOMIC DNA]</scope>
    <source>
        <strain evidence="1 2">SCSIO 72103</strain>
    </source>
</reference>
<dbReference type="EMBL" id="CP102382">
    <property type="protein sequence ID" value="UUV20986.1"/>
    <property type="molecule type" value="Genomic_DNA"/>
</dbReference>
<dbReference type="NCBIfam" id="TIGR01200">
    <property type="entry name" value="GLPGLI"/>
    <property type="match status" value="1"/>
</dbReference>
<name>A0ABY5NQZ0_9FLAO</name>
<keyword evidence="2" id="KW-1185">Reference proteome</keyword>
<protein>
    <submittedName>
        <fullName evidence="1">GLPGLI family protein</fullName>
    </submittedName>
</protein>
<accession>A0ABY5NQZ0</accession>
<dbReference type="Proteomes" id="UP001317001">
    <property type="component" value="Chromosome"/>
</dbReference>
<sequence>MNATRITYIFILVYFTAQASFSQKLVTIDYTSYYDFNFPKKIPSQLIYNNDESIFIEYISKSEDWDSQNVTDSILGISLAGFDNVYNSPITSENFFYRINTQPQTVMFNEIYKGQNAWIKDEFEKIEWKITTKTKNIANLKCYKAIANFRGNVWNAWFSYDLPGSFGPWKLSGLPGTILQASTSNKKIQFIANKISYSNEPITITPVVKNDLVKFKDFIEYKYNLTPNTDFSRGELPQNILFRDPLEPNYEWEEQPKKQ</sequence>
<dbReference type="RefSeq" id="WP_257498903.1">
    <property type="nucleotide sequence ID" value="NZ_CP102382.1"/>
</dbReference>